<dbReference type="Pfam" id="PF01321">
    <property type="entry name" value="Creatinase_N"/>
    <property type="match status" value="1"/>
</dbReference>
<dbReference type="PANTHER" id="PTHR46112:SF3">
    <property type="entry name" value="AMINOPEPTIDASE YPDF"/>
    <property type="match status" value="1"/>
</dbReference>
<gene>
    <name evidence="3" type="ORF">SAMN05421753_12717</name>
</gene>
<dbReference type="Proteomes" id="UP000199518">
    <property type="component" value="Unassembled WGS sequence"/>
</dbReference>
<evidence type="ECO:0000259" key="1">
    <source>
        <dbReference type="Pfam" id="PF00557"/>
    </source>
</evidence>
<dbReference type="EMBL" id="FOQD01000027">
    <property type="protein sequence ID" value="SFJ65068.1"/>
    <property type="molecule type" value="Genomic_DNA"/>
</dbReference>
<keyword evidence="4" id="KW-1185">Reference proteome</keyword>
<sequence>MLTQEGCLARRQRLWEMVPDHIDWLLISDPRHVQYLSNFWVQPLCFSSGERALLLLERDGPATLMADNFTFRSAVHEPYINRTSLVTWYDHKHSVSNRDHALFKALSDVASHLQGRSGLLEAEWLPTGAAALLNPELYEFSSHQEPGAFPFVDLGSILRLLRRRKDPDEIALMKQCMVAGNAGQARLFEIAEEGITEFAIYREVQKAALEAAGRPALIYGDFRACHAADPKTGGLPADEGRKLQKGDLFILDYSVMLDGYRSDFTNTVSIGKPSSQVEELFALCQSAMKYGEAKIRAGVSAADVYHAVAKPFVDAGKPEVFPHHAGHGIGLAHPEPPILVPLSSDTLEAGNVITLEPGAYVDGVGGMRIEHNYLVTTEGFDRLSKHEIRLN</sequence>
<keyword evidence="3" id="KW-0031">Aminopeptidase</keyword>
<evidence type="ECO:0000313" key="3">
    <source>
        <dbReference type="EMBL" id="SFJ65068.1"/>
    </source>
</evidence>
<accession>A0A1I3T1U4</accession>
<feature type="domain" description="Creatinase N-terminal" evidence="2">
    <location>
        <begin position="17"/>
        <end position="142"/>
    </location>
</feature>
<dbReference type="SUPFAM" id="SSF55920">
    <property type="entry name" value="Creatinase/aminopeptidase"/>
    <property type="match status" value="1"/>
</dbReference>
<dbReference type="InterPro" id="IPR000587">
    <property type="entry name" value="Creatinase_N"/>
</dbReference>
<dbReference type="SUPFAM" id="SSF53092">
    <property type="entry name" value="Creatinase/prolidase N-terminal domain"/>
    <property type="match status" value="1"/>
</dbReference>
<dbReference type="InterPro" id="IPR000994">
    <property type="entry name" value="Pept_M24"/>
</dbReference>
<organism evidence="3 4">
    <name type="scientific">Planctomicrobium piriforme</name>
    <dbReference type="NCBI Taxonomy" id="1576369"/>
    <lineage>
        <taxon>Bacteria</taxon>
        <taxon>Pseudomonadati</taxon>
        <taxon>Planctomycetota</taxon>
        <taxon>Planctomycetia</taxon>
        <taxon>Planctomycetales</taxon>
        <taxon>Planctomycetaceae</taxon>
        <taxon>Planctomicrobium</taxon>
    </lineage>
</organism>
<keyword evidence="3" id="KW-0378">Hydrolase</keyword>
<evidence type="ECO:0000313" key="4">
    <source>
        <dbReference type="Proteomes" id="UP000199518"/>
    </source>
</evidence>
<dbReference type="Pfam" id="PF00557">
    <property type="entry name" value="Peptidase_M24"/>
    <property type="match status" value="1"/>
</dbReference>
<dbReference type="InterPro" id="IPR029149">
    <property type="entry name" value="Creatin/AminoP/Spt16_N"/>
</dbReference>
<dbReference type="GO" id="GO:0004177">
    <property type="term" value="F:aminopeptidase activity"/>
    <property type="evidence" value="ECO:0007669"/>
    <property type="project" value="UniProtKB-KW"/>
</dbReference>
<dbReference type="STRING" id="1576369.SAMN05421753_12717"/>
<dbReference type="Gene3D" id="3.40.350.10">
    <property type="entry name" value="Creatinase/prolidase N-terminal domain"/>
    <property type="match status" value="1"/>
</dbReference>
<dbReference type="AlphaFoldDB" id="A0A1I3T1U4"/>
<dbReference type="Gene3D" id="3.90.230.10">
    <property type="entry name" value="Creatinase/methionine aminopeptidase superfamily"/>
    <property type="match status" value="1"/>
</dbReference>
<protein>
    <submittedName>
        <fullName evidence="3">Xaa-Pro aminopeptidase</fullName>
    </submittedName>
</protein>
<dbReference type="InterPro" id="IPR050659">
    <property type="entry name" value="Peptidase_M24B"/>
</dbReference>
<dbReference type="CDD" id="cd01066">
    <property type="entry name" value="APP_MetAP"/>
    <property type="match status" value="1"/>
</dbReference>
<keyword evidence="3" id="KW-0645">Protease</keyword>
<dbReference type="RefSeq" id="WP_092057016.1">
    <property type="nucleotide sequence ID" value="NZ_FOQD01000027.1"/>
</dbReference>
<reference evidence="4" key="1">
    <citation type="submission" date="2016-10" db="EMBL/GenBank/DDBJ databases">
        <authorList>
            <person name="Varghese N."/>
            <person name="Submissions S."/>
        </authorList>
    </citation>
    <scope>NUCLEOTIDE SEQUENCE [LARGE SCALE GENOMIC DNA]</scope>
    <source>
        <strain evidence="4">DSM 26348</strain>
    </source>
</reference>
<proteinExistence type="predicted"/>
<evidence type="ECO:0000259" key="2">
    <source>
        <dbReference type="Pfam" id="PF01321"/>
    </source>
</evidence>
<dbReference type="InterPro" id="IPR036005">
    <property type="entry name" value="Creatinase/aminopeptidase-like"/>
</dbReference>
<name>A0A1I3T1U4_9PLAN</name>
<dbReference type="PANTHER" id="PTHR46112">
    <property type="entry name" value="AMINOPEPTIDASE"/>
    <property type="match status" value="1"/>
</dbReference>
<feature type="domain" description="Peptidase M24" evidence="1">
    <location>
        <begin position="172"/>
        <end position="376"/>
    </location>
</feature>
<dbReference type="OrthoDB" id="9806388at2"/>